<keyword evidence="6" id="KW-1185">Reference proteome</keyword>
<dbReference type="RefSeq" id="WP_243662708.1">
    <property type="nucleotide sequence ID" value="NZ_SLWY01000019.1"/>
</dbReference>
<organism evidence="5 6">
    <name type="scientific">Plasticicumulans lactativorans</name>
    <dbReference type="NCBI Taxonomy" id="1133106"/>
    <lineage>
        <taxon>Bacteria</taxon>
        <taxon>Pseudomonadati</taxon>
        <taxon>Pseudomonadota</taxon>
        <taxon>Gammaproteobacteria</taxon>
        <taxon>Candidatus Competibacteraceae</taxon>
        <taxon>Plasticicumulans</taxon>
    </lineage>
</organism>
<evidence type="ECO:0000259" key="4">
    <source>
        <dbReference type="PROSITE" id="PS50949"/>
    </source>
</evidence>
<dbReference type="AlphaFoldDB" id="A0A4R2KY71"/>
<feature type="domain" description="HTH gntR-type" evidence="4">
    <location>
        <begin position="5"/>
        <end position="72"/>
    </location>
</feature>
<evidence type="ECO:0000256" key="2">
    <source>
        <dbReference type="ARBA" id="ARBA00023125"/>
    </source>
</evidence>
<keyword evidence="3" id="KW-0804">Transcription</keyword>
<reference evidence="5 6" key="1">
    <citation type="submission" date="2019-03" db="EMBL/GenBank/DDBJ databases">
        <title>Genomic Encyclopedia of Type Strains, Phase IV (KMG-IV): sequencing the most valuable type-strain genomes for metagenomic binning, comparative biology and taxonomic classification.</title>
        <authorList>
            <person name="Goeker M."/>
        </authorList>
    </citation>
    <scope>NUCLEOTIDE SEQUENCE [LARGE SCALE GENOMIC DNA]</scope>
    <source>
        <strain evidence="5 6">DSM 25287</strain>
    </source>
</reference>
<sequence>MNTPRPSAQDVYDRLRELILSFELYPGSRVTESALAERFGVSRTPVREALQRLASEGHVTVLPKQGVLIRQLDAAELAQHYRVRVVLELAVLADVCANASDADLRALAADWDPQTQPGRSDDFAVMAARDETFHRRLAELGGNRVMAQLLEQVGHHIRAVRRLDFTLNDRVERTYEEHHAIAQCLLARDLRGARRLLRRHIENSRRVASAVSLEQLRRVRAAALGEPG</sequence>
<dbReference type="SUPFAM" id="SSF48008">
    <property type="entry name" value="GntR ligand-binding domain-like"/>
    <property type="match status" value="1"/>
</dbReference>
<dbReference type="CDD" id="cd07377">
    <property type="entry name" value="WHTH_GntR"/>
    <property type="match status" value="1"/>
</dbReference>
<proteinExistence type="predicted"/>
<evidence type="ECO:0000256" key="1">
    <source>
        <dbReference type="ARBA" id="ARBA00023015"/>
    </source>
</evidence>
<keyword evidence="1" id="KW-0805">Transcription regulation</keyword>
<gene>
    <name evidence="5" type="ORF">EV699_11947</name>
</gene>
<dbReference type="SMART" id="SM00895">
    <property type="entry name" value="FCD"/>
    <property type="match status" value="1"/>
</dbReference>
<dbReference type="SMART" id="SM00345">
    <property type="entry name" value="HTH_GNTR"/>
    <property type="match status" value="1"/>
</dbReference>
<dbReference type="PANTHER" id="PTHR43537:SF45">
    <property type="entry name" value="GNTR FAMILY REGULATORY PROTEIN"/>
    <property type="match status" value="1"/>
</dbReference>
<accession>A0A4R2KY71</accession>
<dbReference type="EMBL" id="SLWY01000019">
    <property type="protein sequence ID" value="TCO79591.1"/>
    <property type="molecule type" value="Genomic_DNA"/>
</dbReference>
<evidence type="ECO:0000313" key="6">
    <source>
        <dbReference type="Proteomes" id="UP000295765"/>
    </source>
</evidence>
<dbReference type="SUPFAM" id="SSF46785">
    <property type="entry name" value="Winged helix' DNA-binding domain"/>
    <property type="match status" value="1"/>
</dbReference>
<dbReference type="Gene3D" id="1.10.10.10">
    <property type="entry name" value="Winged helix-like DNA-binding domain superfamily/Winged helix DNA-binding domain"/>
    <property type="match status" value="1"/>
</dbReference>
<comment type="caution">
    <text evidence="5">The sequence shown here is derived from an EMBL/GenBank/DDBJ whole genome shotgun (WGS) entry which is preliminary data.</text>
</comment>
<dbReference type="InterPro" id="IPR036390">
    <property type="entry name" value="WH_DNA-bd_sf"/>
</dbReference>
<name>A0A4R2KY71_9GAMM</name>
<dbReference type="InterPro" id="IPR008920">
    <property type="entry name" value="TF_FadR/GntR_C"/>
</dbReference>
<protein>
    <submittedName>
        <fullName evidence="5">DNA-binding GntR family transcriptional regulator</fullName>
    </submittedName>
</protein>
<dbReference type="InterPro" id="IPR036388">
    <property type="entry name" value="WH-like_DNA-bd_sf"/>
</dbReference>
<dbReference type="InterPro" id="IPR011711">
    <property type="entry name" value="GntR_C"/>
</dbReference>
<dbReference type="PROSITE" id="PS50949">
    <property type="entry name" value="HTH_GNTR"/>
    <property type="match status" value="1"/>
</dbReference>
<dbReference type="GO" id="GO:0003677">
    <property type="term" value="F:DNA binding"/>
    <property type="evidence" value="ECO:0007669"/>
    <property type="project" value="UniProtKB-KW"/>
</dbReference>
<dbReference type="InterPro" id="IPR000524">
    <property type="entry name" value="Tscrpt_reg_HTH_GntR"/>
</dbReference>
<evidence type="ECO:0000313" key="5">
    <source>
        <dbReference type="EMBL" id="TCO79591.1"/>
    </source>
</evidence>
<dbReference type="GO" id="GO:0003700">
    <property type="term" value="F:DNA-binding transcription factor activity"/>
    <property type="evidence" value="ECO:0007669"/>
    <property type="project" value="InterPro"/>
</dbReference>
<dbReference type="PRINTS" id="PR00035">
    <property type="entry name" value="HTHGNTR"/>
</dbReference>
<dbReference type="PANTHER" id="PTHR43537">
    <property type="entry name" value="TRANSCRIPTIONAL REGULATOR, GNTR FAMILY"/>
    <property type="match status" value="1"/>
</dbReference>
<dbReference type="Gene3D" id="1.20.120.530">
    <property type="entry name" value="GntR ligand-binding domain-like"/>
    <property type="match status" value="1"/>
</dbReference>
<evidence type="ECO:0000256" key="3">
    <source>
        <dbReference type="ARBA" id="ARBA00023163"/>
    </source>
</evidence>
<keyword evidence="2 5" id="KW-0238">DNA-binding</keyword>
<dbReference type="Proteomes" id="UP000295765">
    <property type="component" value="Unassembled WGS sequence"/>
</dbReference>
<dbReference type="Pfam" id="PF00392">
    <property type="entry name" value="GntR"/>
    <property type="match status" value="1"/>
</dbReference>
<dbReference type="Pfam" id="PF07729">
    <property type="entry name" value="FCD"/>
    <property type="match status" value="1"/>
</dbReference>